<feature type="compositionally biased region" description="Pro residues" evidence="1">
    <location>
        <begin position="116"/>
        <end position="127"/>
    </location>
</feature>
<feature type="transmembrane region" description="Helical" evidence="2">
    <location>
        <begin position="171"/>
        <end position="194"/>
    </location>
</feature>
<dbReference type="STRING" id="356829.BITS_0219"/>
<accession>A0A087ECN7</accession>
<feature type="region of interest" description="Disordered" evidence="1">
    <location>
        <begin position="100"/>
        <end position="161"/>
    </location>
</feature>
<proteinExistence type="predicted"/>
<feature type="compositionally biased region" description="Low complexity" evidence="1">
    <location>
        <begin position="32"/>
        <end position="44"/>
    </location>
</feature>
<dbReference type="AlphaFoldDB" id="A0A087ECN7"/>
<evidence type="ECO:0000256" key="2">
    <source>
        <dbReference type="SAM" id="Phobius"/>
    </source>
</evidence>
<dbReference type="InterPro" id="IPR025874">
    <property type="entry name" value="DZR"/>
</dbReference>
<keyword evidence="4" id="KW-1185">Reference proteome</keyword>
<dbReference type="EMBL" id="JGZU01000015">
    <property type="protein sequence ID" value="KFJ05538.1"/>
    <property type="molecule type" value="Genomic_DNA"/>
</dbReference>
<organism evidence="3 4">
    <name type="scientific">Bifidobacterium tsurumiense</name>
    <dbReference type="NCBI Taxonomy" id="356829"/>
    <lineage>
        <taxon>Bacteria</taxon>
        <taxon>Bacillati</taxon>
        <taxon>Actinomycetota</taxon>
        <taxon>Actinomycetes</taxon>
        <taxon>Bifidobacteriales</taxon>
        <taxon>Bifidobacteriaceae</taxon>
        <taxon>Bifidobacterium</taxon>
    </lineage>
</organism>
<dbReference type="Pfam" id="PF12773">
    <property type="entry name" value="DZR"/>
    <property type="match status" value="1"/>
</dbReference>
<dbReference type="eggNOG" id="COG1520">
    <property type="taxonomic scope" value="Bacteria"/>
</dbReference>
<feature type="compositionally biased region" description="Low complexity" evidence="1">
    <location>
        <begin position="128"/>
        <end position="137"/>
    </location>
</feature>
<reference evidence="3 4" key="1">
    <citation type="submission" date="2014-03" db="EMBL/GenBank/DDBJ databases">
        <title>Genomics of Bifidobacteria.</title>
        <authorList>
            <person name="Ventura M."/>
            <person name="Milani C."/>
            <person name="Lugli G.A."/>
        </authorList>
    </citation>
    <scope>NUCLEOTIDE SEQUENCE [LARGE SCALE GENOMIC DNA]</scope>
    <source>
        <strain evidence="3 4">JCM 13495</strain>
    </source>
</reference>
<gene>
    <name evidence="3" type="ORF">BITS_0219</name>
</gene>
<keyword evidence="2" id="KW-1133">Transmembrane helix</keyword>
<name>A0A087ECN7_9BIFI</name>
<keyword evidence="2" id="KW-0812">Transmembrane</keyword>
<dbReference type="Proteomes" id="UP000029080">
    <property type="component" value="Unassembled WGS sequence"/>
</dbReference>
<feature type="region of interest" description="Disordered" evidence="1">
    <location>
        <begin position="200"/>
        <end position="238"/>
    </location>
</feature>
<keyword evidence="2" id="KW-0472">Membrane</keyword>
<dbReference type="RefSeq" id="WP_051264303.1">
    <property type="nucleotide sequence ID" value="NZ_JAXEUP010000020.1"/>
</dbReference>
<evidence type="ECO:0000313" key="4">
    <source>
        <dbReference type="Proteomes" id="UP000029080"/>
    </source>
</evidence>
<comment type="caution">
    <text evidence="3">The sequence shown here is derived from an EMBL/GenBank/DDBJ whole genome shotgun (WGS) entry which is preliminary data.</text>
</comment>
<evidence type="ECO:0000313" key="3">
    <source>
        <dbReference type="EMBL" id="KFJ05538.1"/>
    </source>
</evidence>
<sequence length="480" mass="51046">MKACIQCGAELQDDDVFCTNCGTRQPDPELESQQPDQDTQSQQPANSEVCPNCGQPVEENMQFCISCGAKLHSGTDGSALVGGTSAATAPIAVVSPVTTAPNDRSAEVPQPVQPIQQPPVQPLPVQPPAQFAAPSVPSDAAYAGASPVPPAVQGEEGGFLEEEDKPKRGRIIAIIVAAIVVLAIIGGLVWWFVWGRESGNDSSQQAQSQTTSSASATPESSSDSSKGTDKDSSDTTCSTISDARVEKVAQQGNSLVAYLNVDSSCDGDKQQFKESGIKVSVKDSDGDVIASAVFDFSKKPITLNKGKASDVALEFGSRQYWRPADQMTTDNTEVVWQKGQQGSGGAADGNALTGGDISSEDAERYAQLALSWQLKHDATAVQALQGQSTTQLSSKKFDMDADGKVWKYLDIYEQFLTLHVKHPKTVLLWGADYSYYTRNGHAADYYVMLSGETFGSQDDANAWCPANGYDANNCIGMTLD</sequence>
<dbReference type="OrthoDB" id="4803588at2"/>
<feature type="region of interest" description="Disordered" evidence="1">
    <location>
        <begin position="18"/>
        <end position="52"/>
    </location>
</feature>
<protein>
    <submittedName>
        <fullName evidence="3">Uncharacterized protein</fullName>
    </submittedName>
</protein>
<feature type="compositionally biased region" description="Low complexity" evidence="1">
    <location>
        <begin position="202"/>
        <end position="225"/>
    </location>
</feature>
<evidence type="ECO:0000256" key="1">
    <source>
        <dbReference type="SAM" id="MobiDB-lite"/>
    </source>
</evidence>